<name>A0A8H6IQ72_9PEZI</name>
<accession>A0A8H6IQ72</accession>
<evidence type="ECO:0000313" key="3">
    <source>
        <dbReference type="Proteomes" id="UP000652219"/>
    </source>
</evidence>
<evidence type="ECO:0000256" key="1">
    <source>
        <dbReference type="SAM" id="MobiDB-lite"/>
    </source>
</evidence>
<comment type="caution">
    <text evidence="2">The sequence shown here is derived from an EMBL/GenBank/DDBJ whole genome shotgun (WGS) entry which is preliminary data.</text>
</comment>
<gene>
    <name evidence="2" type="ORF">CSOJ01_14271</name>
</gene>
<dbReference type="Proteomes" id="UP000652219">
    <property type="component" value="Unassembled WGS sequence"/>
</dbReference>
<sequence>MSKTVWAQLEVTPYVLMDLGTDANARELKWETALDEDVYFPRKVGYLKTTNMLLNELKDDDKLVKRAQHAVFVIAVRVSAVVTVDFLLERGVVDLSCRREMGMALLLMVDPPKPMIKPDRPEEPDAPNSGANPGSSDPLPRQIPARKSDLHLPSSG</sequence>
<keyword evidence="3" id="KW-1185">Reference proteome</keyword>
<organism evidence="2 3">
    <name type="scientific">Colletotrichum sojae</name>
    <dbReference type="NCBI Taxonomy" id="2175907"/>
    <lineage>
        <taxon>Eukaryota</taxon>
        <taxon>Fungi</taxon>
        <taxon>Dikarya</taxon>
        <taxon>Ascomycota</taxon>
        <taxon>Pezizomycotina</taxon>
        <taxon>Sordariomycetes</taxon>
        <taxon>Hypocreomycetidae</taxon>
        <taxon>Glomerellales</taxon>
        <taxon>Glomerellaceae</taxon>
        <taxon>Colletotrichum</taxon>
        <taxon>Colletotrichum orchidearum species complex</taxon>
    </lineage>
</organism>
<proteinExistence type="predicted"/>
<dbReference type="AlphaFoldDB" id="A0A8H6IQ72"/>
<dbReference type="EMBL" id="WIGN01000469">
    <property type="protein sequence ID" value="KAF6791717.1"/>
    <property type="molecule type" value="Genomic_DNA"/>
</dbReference>
<reference evidence="2 3" key="1">
    <citation type="journal article" date="2020" name="Phytopathology">
        <title>Genome Sequence Resources of Colletotrichum truncatum, C. plurivorum, C. musicola, and C. sojae: Four Species Pathogenic to Soybean (Glycine max).</title>
        <authorList>
            <person name="Rogerio F."/>
            <person name="Boufleur T.R."/>
            <person name="Ciampi-Guillardi M."/>
            <person name="Sukno S.A."/>
            <person name="Thon M.R."/>
            <person name="Massola Junior N.S."/>
            <person name="Baroncelli R."/>
        </authorList>
    </citation>
    <scope>NUCLEOTIDE SEQUENCE [LARGE SCALE GENOMIC DNA]</scope>
    <source>
        <strain evidence="2 3">LFN0009</strain>
    </source>
</reference>
<evidence type="ECO:0000313" key="2">
    <source>
        <dbReference type="EMBL" id="KAF6791717.1"/>
    </source>
</evidence>
<protein>
    <submittedName>
        <fullName evidence="2">Uncharacterized protein</fullName>
    </submittedName>
</protein>
<feature type="region of interest" description="Disordered" evidence="1">
    <location>
        <begin position="112"/>
        <end position="156"/>
    </location>
</feature>